<dbReference type="AlphaFoldDB" id="A0A1T4RQB6"/>
<keyword evidence="2" id="KW-1185">Reference proteome</keyword>
<sequence>MSKESPNLLFSIHEKFSGMAALFRERVCQDCNWSTPTFYRKMRAKEGRGNAETSRQSAFLSSAEKKRIVEIMDEVYNTFWKSAIKYRTPR</sequence>
<gene>
    <name evidence="1" type="ORF">SAMN04488128_1021397</name>
</gene>
<dbReference type="Proteomes" id="UP000190367">
    <property type="component" value="Unassembled WGS sequence"/>
</dbReference>
<proteinExistence type="predicted"/>
<accession>A0A1T4RQB6</accession>
<dbReference type="RefSeq" id="WP_078669866.1">
    <property type="nucleotide sequence ID" value="NZ_FUWZ01000002.1"/>
</dbReference>
<dbReference type="OrthoDB" id="672834at2"/>
<evidence type="ECO:0000313" key="1">
    <source>
        <dbReference type="EMBL" id="SKA18132.1"/>
    </source>
</evidence>
<dbReference type="EMBL" id="FUWZ01000002">
    <property type="protein sequence ID" value="SKA18132.1"/>
    <property type="molecule type" value="Genomic_DNA"/>
</dbReference>
<protein>
    <submittedName>
        <fullName evidence="1">Uncharacterized protein</fullName>
    </submittedName>
</protein>
<evidence type="ECO:0000313" key="2">
    <source>
        <dbReference type="Proteomes" id="UP000190367"/>
    </source>
</evidence>
<reference evidence="2" key="1">
    <citation type="submission" date="2017-02" db="EMBL/GenBank/DDBJ databases">
        <authorList>
            <person name="Varghese N."/>
            <person name="Submissions S."/>
        </authorList>
    </citation>
    <scope>NUCLEOTIDE SEQUENCE [LARGE SCALE GENOMIC DNA]</scope>
    <source>
        <strain evidence="2">DSM 22224</strain>
    </source>
</reference>
<organism evidence="1 2">
    <name type="scientific">Chitinophaga eiseniae</name>
    <dbReference type="NCBI Taxonomy" id="634771"/>
    <lineage>
        <taxon>Bacteria</taxon>
        <taxon>Pseudomonadati</taxon>
        <taxon>Bacteroidota</taxon>
        <taxon>Chitinophagia</taxon>
        <taxon>Chitinophagales</taxon>
        <taxon>Chitinophagaceae</taxon>
        <taxon>Chitinophaga</taxon>
    </lineage>
</organism>
<name>A0A1T4RQB6_9BACT</name>